<dbReference type="EMBL" id="CP032184">
    <property type="protein sequence ID" value="AXZ50350.1"/>
    <property type="molecule type" value="Genomic_DNA"/>
</dbReference>
<dbReference type="InterPro" id="IPR036388">
    <property type="entry name" value="WH-like_DNA-bd_sf"/>
</dbReference>
<dbReference type="Gene3D" id="1.10.10.10">
    <property type="entry name" value="Winged helix-like DNA-binding domain superfamily/Winged helix DNA-binding domain"/>
    <property type="match status" value="1"/>
</dbReference>
<reference evidence="13" key="3">
    <citation type="submission" date="2020-06" db="EMBL/GenBank/DDBJ databases">
        <title>REHAB project genomes.</title>
        <authorList>
            <person name="Shaw L.P."/>
        </authorList>
    </citation>
    <scope>NUCLEOTIDE SEQUENCE [LARGE SCALE GENOMIC DNA]</scope>
    <source>
        <strain evidence="13">RHBSTW-00370</strain>
    </source>
</reference>
<dbReference type="SUPFAM" id="SSF46894">
    <property type="entry name" value="C-terminal effector domain of the bipartite response regulators"/>
    <property type="match status" value="1"/>
</dbReference>
<name>A0A133LD15_CITFR</name>
<evidence type="ECO:0000313" key="11">
    <source>
        <dbReference type="EMBL" id="WAZ57534.1"/>
    </source>
</evidence>
<dbReference type="InterPro" id="IPR016032">
    <property type="entry name" value="Sig_transdc_resp-reg_C-effctor"/>
</dbReference>
<reference evidence="4" key="7">
    <citation type="submission" date="2022-05" db="EMBL/GenBank/DDBJ databases">
        <authorList>
            <person name="Alioto T."/>
            <person name="Alioto T."/>
            <person name="Gomez Garrido J."/>
        </authorList>
    </citation>
    <scope>NUCLEOTIDE SEQUENCE</scope>
    <source>
        <strain evidence="4">112</strain>
    </source>
</reference>
<accession>A0A133LD15</accession>
<evidence type="ECO:0000313" key="6">
    <source>
        <dbReference type="EMBL" id="ELV3678708.1"/>
    </source>
</evidence>
<dbReference type="Proteomes" id="UP000512222">
    <property type="component" value="Chromosome"/>
</dbReference>
<dbReference type="Proteomes" id="UP000263627">
    <property type="component" value="Chromosome"/>
</dbReference>
<dbReference type="AlphaFoldDB" id="A0A133LD15"/>
<dbReference type="Proteomes" id="UP001279522">
    <property type="component" value="Unassembled WGS sequence"/>
</dbReference>
<dbReference type="GO" id="GO:0000160">
    <property type="term" value="P:phosphorelay signal transduction system"/>
    <property type="evidence" value="ECO:0007669"/>
    <property type="project" value="InterPro"/>
</dbReference>
<reference evidence="8" key="6">
    <citation type="submission" date="2021-07" db="EMBL/GenBank/DDBJ databases">
        <authorList>
            <consortium name="NCBI Pathogen Detection Project"/>
        </authorList>
    </citation>
    <scope>NUCLEOTIDE SEQUENCE</scope>
    <source>
        <strain evidence="8">91871</strain>
    </source>
</reference>
<dbReference type="Pfam" id="PF00486">
    <property type="entry name" value="Trans_reg_C"/>
    <property type="match status" value="1"/>
</dbReference>
<dbReference type="Proteomes" id="UP001278087">
    <property type="component" value="Unassembled WGS sequence"/>
</dbReference>
<gene>
    <name evidence="4" type="ORF">AI2935V1_0220</name>
    <name evidence="3" type="ORF">AM363_27275</name>
    <name evidence="10" type="ORF">HV178_01095</name>
    <name evidence="8" type="ORF">KV121_003184</name>
    <name evidence="5" type="ORF">KY227_003745</name>
    <name evidence="11" type="ORF">O4000_01055</name>
    <name evidence="7" type="ORF">PQQ21_000534</name>
    <name evidence="9" type="ORF">RYZ67_15640</name>
    <name evidence="6" type="ORF">SGX49_001098</name>
</gene>
<dbReference type="EMBL" id="JAWPBU010000018">
    <property type="protein sequence ID" value="MDW2759904.1"/>
    <property type="molecule type" value="Genomic_DNA"/>
</dbReference>
<reference evidence="8" key="1">
    <citation type="journal article" date="2018" name="Genome Biol.">
        <title>SKESA: strategic k-mer extension for scrupulous assemblies.</title>
        <authorList>
            <person name="Souvorov A."/>
            <person name="Agarwala R."/>
            <person name="Lipman D.J."/>
        </authorList>
    </citation>
    <scope>NUCLEOTIDE SEQUENCE</scope>
    <source>
        <strain evidence="8">91871</strain>
    </source>
</reference>
<evidence type="ECO:0000313" key="13">
    <source>
        <dbReference type="Proteomes" id="UP000512222"/>
    </source>
</evidence>
<organism evidence="5">
    <name type="scientific">Citrobacter freundii</name>
    <dbReference type="NCBI Taxonomy" id="546"/>
    <lineage>
        <taxon>Bacteria</taxon>
        <taxon>Pseudomonadati</taxon>
        <taxon>Pseudomonadota</taxon>
        <taxon>Gammaproteobacteria</taxon>
        <taxon>Enterobacterales</taxon>
        <taxon>Enterobacteriaceae</taxon>
        <taxon>Citrobacter</taxon>
        <taxon>Citrobacter freundii complex</taxon>
    </lineage>
</organism>
<dbReference type="EMBL" id="ABBJDF010000023">
    <property type="protein sequence ID" value="EHT9940629.1"/>
    <property type="molecule type" value="Genomic_DNA"/>
</dbReference>
<evidence type="ECO:0000313" key="7">
    <source>
        <dbReference type="EMBL" id="EMN4143344.1"/>
    </source>
</evidence>
<dbReference type="Proteomes" id="UP000789647">
    <property type="component" value="Chromosome"/>
</dbReference>
<protein>
    <submittedName>
        <fullName evidence="3 5">Helix-turn-helix domain-containing protein</fullName>
    </submittedName>
</protein>
<dbReference type="EMBL" id="OW995941">
    <property type="protein sequence ID" value="CAH6558120.1"/>
    <property type="molecule type" value="Genomic_DNA"/>
</dbReference>
<dbReference type="EMBL" id="ABKLER030000002">
    <property type="protein sequence ID" value="EMN4143344.1"/>
    <property type="molecule type" value="Genomic_DNA"/>
</dbReference>
<dbReference type="EMBL" id="ABOSXX010000003">
    <property type="protein sequence ID" value="ELV3678708.1"/>
    <property type="molecule type" value="Genomic_DNA"/>
</dbReference>
<evidence type="ECO:0000256" key="1">
    <source>
        <dbReference type="ARBA" id="ARBA00023125"/>
    </source>
</evidence>
<keyword evidence="1" id="KW-0238">DNA-binding</keyword>
<evidence type="ECO:0000313" key="9">
    <source>
        <dbReference type="EMBL" id="MDW2759904.1"/>
    </source>
</evidence>
<reference evidence="11" key="8">
    <citation type="submission" date="2022-12" db="EMBL/GenBank/DDBJ databases">
        <title>2953647.</title>
        <authorList>
            <person name="Hergert J."/>
            <person name="Casey R."/>
            <person name="Wagner J."/>
            <person name="Young E.L."/>
            <person name="Oakeson K.F."/>
        </authorList>
    </citation>
    <scope>NUCLEOTIDE SEQUENCE</scope>
    <source>
        <strain evidence="11">2953647</strain>
    </source>
</reference>
<dbReference type="InterPro" id="IPR001867">
    <property type="entry name" value="OmpR/PhoB-type_DNA-bd"/>
</dbReference>
<dbReference type="GO" id="GO:0003677">
    <property type="term" value="F:DNA binding"/>
    <property type="evidence" value="ECO:0007669"/>
    <property type="project" value="UniProtKB-KW"/>
</dbReference>
<dbReference type="RefSeq" id="WP_032937221.1">
    <property type="nucleotide sequence ID" value="NZ_AP026940.1"/>
</dbReference>
<feature type="domain" description="OmpR/PhoB-type" evidence="2">
    <location>
        <begin position="37"/>
        <end position="115"/>
    </location>
</feature>
<reference evidence="3 12" key="2">
    <citation type="submission" date="2018-09" db="EMBL/GenBank/DDBJ databases">
        <title>Whole genome sequencing of Citrobacter freundii AR_0116.</title>
        <authorList>
            <person name="Conlan S."/>
            <person name="Thomas P.J."/>
            <person name="Mullikin J."/>
            <person name="Frank K.M."/>
            <person name="Segre J.A."/>
        </authorList>
    </citation>
    <scope>NUCLEOTIDE SEQUENCE [LARGE SCALE GENOMIC DNA]</scope>
    <source>
        <strain evidence="3 12">AR_0116</strain>
    </source>
</reference>
<dbReference type="Proteomes" id="UP001164536">
    <property type="component" value="Chromosome"/>
</dbReference>
<reference evidence="9" key="9">
    <citation type="submission" date="2023-10" db="EMBL/GenBank/DDBJ databases">
        <title>Fecal carriage and genetic characteristics of carbapenem-resistant Enterobacterales among healthy adults from four provinces of China.</title>
        <authorList>
            <person name="Li Y."/>
            <person name="Zhang R."/>
        </authorList>
    </citation>
    <scope>NUCLEOTIDE SEQUENCE</scope>
    <source>
        <strain evidence="9">HN-136</strain>
    </source>
</reference>
<evidence type="ECO:0000313" key="10">
    <source>
        <dbReference type="EMBL" id="QLV28638.1"/>
    </source>
</evidence>
<evidence type="ECO:0000259" key="2">
    <source>
        <dbReference type="SMART" id="SM00862"/>
    </source>
</evidence>
<dbReference type="GeneID" id="86999002"/>
<evidence type="ECO:0000313" key="4">
    <source>
        <dbReference type="EMBL" id="CAH6558120.1"/>
    </source>
</evidence>
<sequence length="146" mass="17153">MGYRLYGFMIGAEIHFDISNRRLYRLTGSHTEKNIVFASIYFNETMLRLFLYLLINARSQPVPKEELFEKIWEAHNLSPSAQRLWQVLHNLNNKLGLLGLPRDFILNIRGQGYVINYPDVIPVYYKVSELPTHAVKKREKIDNLSE</sequence>
<keyword evidence="14" id="KW-1185">Reference proteome</keyword>
<dbReference type="EMBL" id="CP056573">
    <property type="protein sequence ID" value="QLV28638.1"/>
    <property type="molecule type" value="Genomic_DNA"/>
</dbReference>
<dbReference type="Proteomes" id="UP000885148">
    <property type="component" value="Unassembled WGS sequence"/>
</dbReference>
<dbReference type="EMBL" id="DAESCB010000010">
    <property type="protein sequence ID" value="HBH7043096.1"/>
    <property type="molecule type" value="Genomic_DNA"/>
</dbReference>
<evidence type="ECO:0000313" key="3">
    <source>
        <dbReference type="EMBL" id="AXZ50350.1"/>
    </source>
</evidence>
<proteinExistence type="predicted"/>
<dbReference type="GO" id="GO:0006355">
    <property type="term" value="P:regulation of DNA-templated transcription"/>
    <property type="evidence" value="ECO:0007669"/>
    <property type="project" value="InterPro"/>
</dbReference>
<evidence type="ECO:0000313" key="12">
    <source>
        <dbReference type="Proteomes" id="UP000263627"/>
    </source>
</evidence>
<reference evidence="5" key="5">
    <citation type="submission" date="2021-07" db="EMBL/GenBank/DDBJ databases">
        <authorList>
            <consortium name="Clinical and Environmental Microbiology Branch: Whole genome sequencing antimicrobial resistance pathogens in the healthcare setting"/>
        </authorList>
    </citation>
    <scope>NUCLEOTIDE SEQUENCE</scope>
    <source>
        <strain evidence="5">2021DK-00049</strain>
        <strain evidence="7">2023GN-00102</strain>
        <strain evidence="6">2023GN-00287</strain>
    </source>
</reference>
<evidence type="ECO:0000313" key="5">
    <source>
        <dbReference type="EMBL" id="EHT9940629.1"/>
    </source>
</evidence>
<dbReference type="EMBL" id="CP114564">
    <property type="protein sequence ID" value="WAZ57534.1"/>
    <property type="molecule type" value="Genomic_DNA"/>
</dbReference>
<evidence type="ECO:0000313" key="14">
    <source>
        <dbReference type="Proteomes" id="UP001164536"/>
    </source>
</evidence>
<evidence type="ECO:0000313" key="8">
    <source>
        <dbReference type="EMBL" id="HBH7043096.1"/>
    </source>
</evidence>
<dbReference type="SMART" id="SM00862">
    <property type="entry name" value="Trans_reg_C"/>
    <property type="match status" value="1"/>
</dbReference>
<reference evidence="10" key="4">
    <citation type="journal article" date="2021" name="Microb. Genom.">
        <title>A genomic epidemiological study shows that prevalence of antimicrobial resistance in Enterobacterales is associated with the livestock host, as well as antimicrobial usage.</title>
        <authorList>
            <person name="AbuOun M."/>
            <person name="Jones H."/>
            <person name="Stubberfield E."/>
            <person name="Gilson D."/>
            <person name="Shaw L.P."/>
            <person name="Hubbard A.T.M."/>
            <person name="Chau K.K."/>
            <person name="Sebra R."/>
            <person name="Peto T.E.A."/>
            <person name="Crook D.W."/>
            <person name="Read D.S."/>
            <person name="Gweon H.S."/>
            <person name="Walker A.S."/>
            <person name="Stoesser N."/>
            <person name="Smith R.P."/>
            <person name="Anjum M.F."/>
            <person name="On Behalf Of The Rehab Consortium."/>
        </authorList>
    </citation>
    <scope>NUCLEOTIDE SEQUENCE</scope>
    <source>
        <strain evidence="10">RHBSTW-00370</strain>
    </source>
</reference>